<sequence length="385" mass="44522">MARHYGEPPSRSEKALAGVDGHRGEPMERRDKEQENLSRLERAAQQTADPRTMQQKAKKPKEKFRFRLRKQDVWWTVGFAAAALLLFGIQVLINWRLEWLDAPLRVRVLNYVKGGLLIFTMLTVANVVEIFLIGRIPNRVSRFNLKRIFRLVVVVAIIFVVISVLFVNWYAAVVSLGLVSLILGFALQMPISSFIAWIYILARAPYRVGDRIRIGDAHGDVVDVSYLDTTLWEFGGEHLWTDHPSGRIIKFPNSTVFDTPVFNYSWPLFPYVWNEIKFQLAYESDLEFVAVTMREVVEEQIGDIMSQKVKVYKDILSKTPVDELEVKEHPVVHFRVSENTWLEAIVRYLVPPKEAGRTKTRLIKEMLARMNAKPDRVLFPKSNLR</sequence>
<feature type="transmembrane region" description="Helical" evidence="6">
    <location>
        <begin position="115"/>
        <end position="136"/>
    </location>
</feature>
<evidence type="ECO:0000313" key="9">
    <source>
        <dbReference type="Proteomes" id="UP000006180"/>
    </source>
</evidence>
<keyword evidence="4 6" id="KW-0472">Membrane</keyword>
<dbReference type="Gene3D" id="2.30.30.60">
    <property type="match status" value="1"/>
</dbReference>
<evidence type="ECO:0000256" key="5">
    <source>
        <dbReference type="SAM" id="MobiDB-lite"/>
    </source>
</evidence>
<evidence type="ECO:0000313" key="8">
    <source>
        <dbReference type="EMBL" id="AFL49575.1"/>
    </source>
</evidence>
<reference evidence="8 9" key="1">
    <citation type="journal article" date="2012" name="J. Bacteriol.">
        <title>Complete genome sequence of the broad-host-range strain Sinorhizobium fredii USDA257.</title>
        <authorList>
            <person name="Schuldes J."/>
            <person name="Rodriguez Orbegoso M."/>
            <person name="Schmeisser C."/>
            <person name="Krishnan H.B."/>
            <person name="Daniel R."/>
            <person name="Streit W.R."/>
        </authorList>
    </citation>
    <scope>NUCLEOTIDE SEQUENCE [LARGE SCALE GENOMIC DNA]</scope>
    <source>
        <strain evidence="8 9">USDA 257</strain>
    </source>
</reference>
<keyword evidence="2 6" id="KW-0812">Transmembrane</keyword>
<dbReference type="GO" id="GO:0016020">
    <property type="term" value="C:membrane"/>
    <property type="evidence" value="ECO:0007669"/>
    <property type="project" value="UniProtKB-SubCell"/>
</dbReference>
<evidence type="ECO:0000256" key="1">
    <source>
        <dbReference type="ARBA" id="ARBA00004370"/>
    </source>
</evidence>
<evidence type="ECO:0000256" key="2">
    <source>
        <dbReference type="ARBA" id="ARBA00022692"/>
    </source>
</evidence>
<dbReference type="PATRIC" id="fig|1185652.3.peg.1020"/>
<name>I3X119_SINF2</name>
<evidence type="ECO:0000259" key="7">
    <source>
        <dbReference type="Pfam" id="PF00924"/>
    </source>
</evidence>
<dbReference type="SUPFAM" id="SSF50182">
    <property type="entry name" value="Sm-like ribonucleoproteins"/>
    <property type="match status" value="1"/>
</dbReference>
<protein>
    <submittedName>
        <fullName evidence="8">Conserved membrane protein</fullName>
    </submittedName>
</protein>
<dbReference type="SUPFAM" id="SSF103473">
    <property type="entry name" value="MFS general substrate transporter"/>
    <property type="match status" value="1"/>
</dbReference>
<dbReference type="InterPro" id="IPR023408">
    <property type="entry name" value="MscS_beta-dom_sf"/>
</dbReference>
<proteinExistence type="predicted"/>
<evidence type="ECO:0000256" key="4">
    <source>
        <dbReference type="ARBA" id="ARBA00023136"/>
    </source>
</evidence>
<feature type="compositionally biased region" description="Basic and acidic residues" evidence="5">
    <location>
        <begin position="1"/>
        <end position="42"/>
    </location>
</feature>
<organism evidence="8 9">
    <name type="scientific">Sinorhizobium fredii (strain USDA 257)</name>
    <dbReference type="NCBI Taxonomy" id="1185652"/>
    <lineage>
        <taxon>Bacteria</taxon>
        <taxon>Pseudomonadati</taxon>
        <taxon>Pseudomonadota</taxon>
        <taxon>Alphaproteobacteria</taxon>
        <taxon>Hyphomicrobiales</taxon>
        <taxon>Rhizobiaceae</taxon>
        <taxon>Sinorhizobium/Ensifer group</taxon>
        <taxon>Sinorhizobium</taxon>
    </lineage>
</organism>
<dbReference type="AlphaFoldDB" id="I3X119"/>
<feature type="transmembrane region" description="Helical" evidence="6">
    <location>
        <begin position="178"/>
        <end position="202"/>
    </location>
</feature>
<feature type="compositionally biased region" description="Polar residues" evidence="5">
    <location>
        <begin position="44"/>
        <end position="55"/>
    </location>
</feature>
<dbReference type="Pfam" id="PF00924">
    <property type="entry name" value="MS_channel_2nd"/>
    <property type="match status" value="1"/>
</dbReference>
<dbReference type="EMBL" id="CP003563">
    <property type="protein sequence ID" value="AFL49575.1"/>
    <property type="molecule type" value="Genomic_DNA"/>
</dbReference>
<dbReference type="eggNOG" id="COG0668">
    <property type="taxonomic scope" value="Bacteria"/>
</dbReference>
<dbReference type="InterPro" id="IPR036259">
    <property type="entry name" value="MFS_trans_sf"/>
</dbReference>
<accession>I3X119</accession>
<evidence type="ECO:0000256" key="6">
    <source>
        <dbReference type="SAM" id="Phobius"/>
    </source>
</evidence>
<keyword evidence="3 6" id="KW-1133">Transmembrane helix</keyword>
<dbReference type="PANTHER" id="PTHR30566:SF5">
    <property type="entry name" value="MECHANOSENSITIVE ION CHANNEL PROTEIN 1, MITOCHONDRIAL-RELATED"/>
    <property type="match status" value="1"/>
</dbReference>
<dbReference type="HOGENOM" id="CLU_066007_0_0_5"/>
<feature type="transmembrane region" description="Helical" evidence="6">
    <location>
        <begin position="148"/>
        <end position="172"/>
    </location>
</feature>
<dbReference type="InterPro" id="IPR010920">
    <property type="entry name" value="LSM_dom_sf"/>
</dbReference>
<dbReference type="STRING" id="1185652.USDA257_c09830"/>
<feature type="transmembrane region" description="Helical" evidence="6">
    <location>
        <begin position="73"/>
        <end position="95"/>
    </location>
</feature>
<comment type="subcellular location">
    <subcellularLocation>
        <location evidence="1">Membrane</location>
    </subcellularLocation>
</comment>
<dbReference type="PANTHER" id="PTHR30566">
    <property type="entry name" value="YNAI-RELATED MECHANOSENSITIVE ION CHANNEL"/>
    <property type="match status" value="1"/>
</dbReference>
<evidence type="ECO:0000256" key="3">
    <source>
        <dbReference type="ARBA" id="ARBA00022989"/>
    </source>
</evidence>
<feature type="domain" description="Mechanosensitive ion channel MscS" evidence="7">
    <location>
        <begin position="191"/>
        <end position="265"/>
    </location>
</feature>
<gene>
    <name evidence="8" type="ORF">USDA257_c09830</name>
</gene>
<dbReference type="InterPro" id="IPR006685">
    <property type="entry name" value="MscS_channel_2nd"/>
</dbReference>
<feature type="region of interest" description="Disordered" evidence="5">
    <location>
        <begin position="1"/>
        <end position="58"/>
    </location>
</feature>
<dbReference type="GO" id="GO:0008381">
    <property type="term" value="F:mechanosensitive monoatomic ion channel activity"/>
    <property type="evidence" value="ECO:0007669"/>
    <property type="project" value="UniProtKB-ARBA"/>
</dbReference>
<dbReference type="Proteomes" id="UP000006180">
    <property type="component" value="Chromosome"/>
</dbReference>
<dbReference type="KEGG" id="sfd:USDA257_c09830"/>